<dbReference type="PROSITE" id="PS50089">
    <property type="entry name" value="ZF_RING_2"/>
    <property type="match status" value="1"/>
</dbReference>
<dbReference type="SMART" id="SM00184">
    <property type="entry name" value="RING"/>
    <property type="match status" value="1"/>
</dbReference>
<dbReference type="InterPro" id="IPR043136">
    <property type="entry name" value="B30.2/SPRY_sf"/>
</dbReference>
<keyword evidence="6" id="KW-0862">Zinc</keyword>
<accession>A0A8C0SEY2</accession>
<evidence type="ECO:0000256" key="7">
    <source>
        <dbReference type="PROSITE-ProRule" id="PRU00024"/>
    </source>
</evidence>
<dbReference type="GO" id="GO:0045087">
    <property type="term" value="P:innate immune response"/>
    <property type="evidence" value="ECO:0007669"/>
    <property type="project" value="UniProtKB-ARBA"/>
</dbReference>
<evidence type="ECO:0000259" key="9">
    <source>
        <dbReference type="PROSITE" id="PS50089"/>
    </source>
</evidence>
<dbReference type="InterPro" id="IPR006574">
    <property type="entry name" value="PRY"/>
</dbReference>
<dbReference type="Gene3D" id="3.30.160.60">
    <property type="entry name" value="Classic Zinc Finger"/>
    <property type="match status" value="1"/>
</dbReference>
<dbReference type="InterPro" id="IPR013083">
    <property type="entry name" value="Znf_RING/FYVE/PHD"/>
</dbReference>
<dbReference type="SUPFAM" id="SSF57850">
    <property type="entry name" value="RING/U-box"/>
    <property type="match status" value="1"/>
</dbReference>
<evidence type="ECO:0000256" key="6">
    <source>
        <dbReference type="ARBA" id="ARBA00022833"/>
    </source>
</evidence>
<keyword evidence="8" id="KW-0175">Coiled coil</keyword>
<dbReference type="Gene3D" id="2.60.120.920">
    <property type="match status" value="1"/>
</dbReference>
<dbReference type="AlphaFoldDB" id="A0A8C0SEY2"/>
<evidence type="ECO:0000256" key="8">
    <source>
        <dbReference type="SAM" id="Coils"/>
    </source>
</evidence>
<dbReference type="InterPro" id="IPR013320">
    <property type="entry name" value="ConA-like_dom_sf"/>
</dbReference>
<dbReference type="Proteomes" id="UP000694542">
    <property type="component" value="Chromosome 35"/>
</dbReference>
<dbReference type="InterPro" id="IPR000315">
    <property type="entry name" value="Znf_B-box"/>
</dbReference>
<dbReference type="CDD" id="cd15827">
    <property type="entry name" value="SPRY_PRY_TRIM10"/>
    <property type="match status" value="1"/>
</dbReference>
<dbReference type="Pfam" id="PF00622">
    <property type="entry name" value="SPRY"/>
    <property type="match status" value="1"/>
</dbReference>
<dbReference type="PROSITE" id="PS50188">
    <property type="entry name" value="B302_SPRY"/>
    <property type="match status" value="1"/>
</dbReference>
<dbReference type="GO" id="GO:0005737">
    <property type="term" value="C:cytoplasm"/>
    <property type="evidence" value="ECO:0007669"/>
    <property type="project" value="UniProtKB-SubCell"/>
</dbReference>
<evidence type="ECO:0000256" key="5">
    <source>
        <dbReference type="ARBA" id="ARBA00022771"/>
    </source>
</evidence>
<keyword evidence="5 7" id="KW-0863">Zinc-finger</keyword>
<evidence type="ECO:0000313" key="12">
    <source>
        <dbReference type="Ensembl" id="ENSCAFP00040020213.1"/>
    </source>
</evidence>
<protein>
    <recommendedName>
        <fullName evidence="14">Tripartite motif-containing protein 10</fullName>
    </recommendedName>
</protein>
<keyword evidence="4" id="KW-0479">Metal-binding</keyword>
<dbReference type="SUPFAM" id="SSF49899">
    <property type="entry name" value="Concanavalin A-like lectins/glucanases"/>
    <property type="match status" value="1"/>
</dbReference>
<dbReference type="Pfam" id="PF15227">
    <property type="entry name" value="zf-C3HC4_4"/>
    <property type="match status" value="1"/>
</dbReference>
<keyword evidence="3" id="KW-0963">Cytoplasm</keyword>
<reference evidence="12" key="2">
    <citation type="submission" date="2025-08" db="UniProtKB">
        <authorList>
            <consortium name="Ensembl"/>
        </authorList>
    </citation>
    <scope>IDENTIFICATION</scope>
</reference>
<dbReference type="SUPFAM" id="SSF57845">
    <property type="entry name" value="B-box zinc-binding domain"/>
    <property type="match status" value="1"/>
</dbReference>
<dbReference type="FunFam" id="2.60.120.920:FF:000044">
    <property type="entry name" value="Tripartite motif-containing protein 10"/>
    <property type="match status" value="1"/>
</dbReference>
<organism evidence="12 13">
    <name type="scientific">Canis lupus familiaris</name>
    <name type="common">Dog</name>
    <name type="synonym">Canis familiaris</name>
    <dbReference type="NCBI Taxonomy" id="9615"/>
    <lineage>
        <taxon>Eukaryota</taxon>
        <taxon>Metazoa</taxon>
        <taxon>Chordata</taxon>
        <taxon>Craniata</taxon>
        <taxon>Vertebrata</taxon>
        <taxon>Euteleostomi</taxon>
        <taxon>Mammalia</taxon>
        <taxon>Eutheria</taxon>
        <taxon>Laurasiatheria</taxon>
        <taxon>Carnivora</taxon>
        <taxon>Caniformia</taxon>
        <taxon>Canidae</taxon>
        <taxon>Canis</taxon>
    </lineage>
</organism>
<dbReference type="SMART" id="SM00589">
    <property type="entry name" value="PRY"/>
    <property type="match status" value="1"/>
</dbReference>
<sequence length="551" mass="62823">MHVCGRTDGQEDTRSRPESSHIVWVCCGPISLPDSVHMFLREEDRRTLVCKCESLPLSHALTLAVRTSGPGGTMASVSSLADEVSCPICQGTLREPVTVDCGHNYCRACLTRYCEIPGPDPNEPLHCPLCKEPFRLGGFRPNWQLASVVENIERLTLVSTLGSDQEDVCQEHGEKIYFFCEDDEAQLCVVCREAQEHQAHTVRFLDEAAGPYREQIQKCLECLRREREEIQRIQSRENQRIQVLLCQVATKRQKVIFEFAHLSQFLEEQQSVLLAELEKLDGDILKQRDVFDALVSEEICRFSTLVAELEEKLEMPARELLTGVRSTLIRSETRKCRKPEAVSQELGQRIRDFPQRVLPLRREVTTFLEKLCFELDYEPAPISLDPQTSHPKLLLSEDHRRAQFSYKWQNSPDNSQRFDRATCVLAHGGFTEGRHTWMVMVDLAHGGSCTVGVVREDVKRKGELKLRPEEGVWAVRLAWGFVSALGSFPMRLALQEQPRQVRVTLDYEVGWVTFVNAVSQEPIYTFTTSFTQKVFPFFGLWGRGSSFSLSP</sequence>
<evidence type="ECO:0000256" key="4">
    <source>
        <dbReference type="ARBA" id="ARBA00022723"/>
    </source>
</evidence>
<name>A0A8C0SEY2_CANLF</name>
<dbReference type="SMART" id="SM00336">
    <property type="entry name" value="BBOX"/>
    <property type="match status" value="1"/>
</dbReference>
<dbReference type="InterPro" id="IPR003877">
    <property type="entry name" value="SPRY_dom"/>
</dbReference>
<comment type="similarity">
    <text evidence="2">Belongs to the TRIM/RBCC family.</text>
</comment>
<dbReference type="InterPro" id="IPR017907">
    <property type="entry name" value="Znf_RING_CS"/>
</dbReference>
<proteinExistence type="inferred from homology"/>
<dbReference type="PROSITE" id="PS00518">
    <property type="entry name" value="ZF_RING_1"/>
    <property type="match status" value="1"/>
</dbReference>
<dbReference type="InterPro" id="IPR050143">
    <property type="entry name" value="TRIM/RBCC"/>
</dbReference>
<feature type="domain" description="B box-type" evidence="10">
    <location>
        <begin position="164"/>
        <end position="205"/>
    </location>
</feature>
<feature type="domain" description="RING-type" evidence="9">
    <location>
        <begin position="86"/>
        <end position="131"/>
    </location>
</feature>
<dbReference type="Gene3D" id="3.30.40.10">
    <property type="entry name" value="Zinc/RING finger domain, C3HC4 (zinc finger)"/>
    <property type="match status" value="1"/>
</dbReference>
<dbReference type="InterPro" id="IPR001841">
    <property type="entry name" value="Znf_RING"/>
</dbReference>
<evidence type="ECO:0000256" key="2">
    <source>
        <dbReference type="ARBA" id="ARBA00008518"/>
    </source>
</evidence>
<evidence type="ECO:0008006" key="14">
    <source>
        <dbReference type="Google" id="ProtNLM"/>
    </source>
</evidence>
<feature type="coiled-coil region" evidence="8">
    <location>
        <begin position="213"/>
        <end position="240"/>
    </location>
</feature>
<evidence type="ECO:0000259" key="10">
    <source>
        <dbReference type="PROSITE" id="PS50119"/>
    </source>
</evidence>
<dbReference type="Pfam" id="PF00643">
    <property type="entry name" value="zf-B_box"/>
    <property type="match status" value="1"/>
</dbReference>
<dbReference type="PANTHER" id="PTHR24103">
    <property type="entry name" value="E3 UBIQUITIN-PROTEIN LIGASE TRIM"/>
    <property type="match status" value="1"/>
</dbReference>
<feature type="domain" description="B30.2/SPRY" evidence="11">
    <location>
        <begin position="362"/>
        <end position="551"/>
    </location>
</feature>
<dbReference type="SMART" id="SM00449">
    <property type="entry name" value="SPRY"/>
    <property type="match status" value="1"/>
</dbReference>
<dbReference type="InterPro" id="IPR003879">
    <property type="entry name" value="Butyrophylin_SPRY"/>
</dbReference>
<reference evidence="12" key="1">
    <citation type="submission" date="2018-10" db="EMBL/GenBank/DDBJ databases">
        <title>De novo assembly of a Great Dane genome.</title>
        <authorList>
            <person name="Kidd J.M."/>
            <person name="Pendleton A.L."/>
            <person name="Shen F."/>
            <person name="Emery S."/>
        </authorList>
    </citation>
    <scope>NUCLEOTIDE SEQUENCE [LARGE SCALE GENOMIC DNA]</scope>
    <source>
        <strain evidence="12">Great Dane</strain>
    </source>
</reference>
<dbReference type="PROSITE" id="PS50119">
    <property type="entry name" value="ZF_BBOX"/>
    <property type="match status" value="1"/>
</dbReference>
<dbReference type="PRINTS" id="PR01407">
    <property type="entry name" value="BUTYPHLNCDUF"/>
</dbReference>
<dbReference type="Ensembl" id="ENSCAFT00040023301.1">
    <property type="protein sequence ID" value="ENSCAFP00040020213.1"/>
    <property type="gene ID" value="ENSCAFG00040012618.1"/>
</dbReference>
<dbReference type="Pfam" id="PF13765">
    <property type="entry name" value="PRY"/>
    <property type="match status" value="1"/>
</dbReference>
<evidence type="ECO:0000259" key="11">
    <source>
        <dbReference type="PROSITE" id="PS50188"/>
    </source>
</evidence>
<comment type="subcellular location">
    <subcellularLocation>
        <location evidence="1">Cytoplasm</location>
    </subcellularLocation>
</comment>
<evidence type="ECO:0000256" key="1">
    <source>
        <dbReference type="ARBA" id="ARBA00004496"/>
    </source>
</evidence>
<evidence type="ECO:0000313" key="13">
    <source>
        <dbReference type="Proteomes" id="UP000694542"/>
    </source>
</evidence>
<dbReference type="InterPro" id="IPR001870">
    <property type="entry name" value="B30.2/SPRY"/>
</dbReference>
<dbReference type="GO" id="GO:0008270">
    <property type="term" value="F:zinc ion binding"/>
    <property type="evidence" value="ECO:0007669"/>
    <property type="project" value="UniProtKB-KW"/>
</dbReference>
<evidence type="ECO:0000256" key="3">
    <source>
        <dbReference type="ARBA" id="ARBA00022490"/>
    </source>
</evidence>